<sequence>MFTLEDLIKATAGKLISLGEEVFRRASIDTRTITENDLFFALKGSKRDGHDFLIEALQKSCGAVISKQADISFQNKTVVLVDDTLKALQNLARYLRKKFRGKVIAVVGSNGKTTTKELIAGMLSKKYKILKTEGNFNNNIGVPLCLSKIEHDTEIMVLELGTNRHGDIKELCEIVYPDYAVITNIGYEHIEGFGSIEGVRKGELEILPFVKTVFVNGDDGFLMEGLKDYKGEILTFGLGSQCDFRAEKINFYDDYVEFDFCTDILSFPVKTSLTGIYNIYNITAAAAVATFLGVSKCIVQKVSELFNPVAMRGEIIKINGMEIFFDAYNANPSSMRVALEELARRKKTRKAVAVLGDMLELGEFAPVAHEEIGKWIHELGIEVFVGVGTFMKNALRYVKGEVFDEPALAAQFLKEQLTGSEIILIKGSRAMKMEQILDILLEQSKERGKR</sequence>
<dbReference type="GO" id="GO:0008360">
    <property type="term" value="P:regulation of cell shape"/>
    <property type="evidence" value="ECO:0007669"/>
    <property type="project" value="UniProtKB-KW"/>
</dbReference>
<keyword evidence="5 10" id="KW-0067">ATP-binding</keyword>
<keyword evidence="6 10" id="KW-0133">Cell shape</keyword>
<dbReference type="InterPro" id="IPR051046">
    <property type="entry name" value="MurCDEF_CellWall_CoF430Synth"/>
</dbReference>
<dbReference type="PANTHER" id="PTHR43024">
    <property type="entry name" value="UDP-N-ACETYLMURAMOYL-TRIPEPTIDE--D-ALANYL-D-ALANINE LIGASE"/>
    <property type="match status" value="1"/>
</dbReference>
<evidence type="ECO:0000313" key="15">
    <source>
        <dbReference type="EMBL" id="PMP72175.1"/>
    </source>
</evidence>
<evidence type="ECO:0000256" key="7">
    <source>
        <dbReference type="ARBA" id="ARBA00022984"/>
    </source>
</evidence>
<evidence type="ECO:0000256" key="8">
    <source>
        <dbReference type="ARBA" id="ARBA00023306"/>
    </source>
</evidence>
<dbReference type="NCBIfam" id="TIGR01143">
    <property type="entry name" value="murF"/>
    <property type="match status" value="1"/>
</dbReference>
<evidence type="ECO:0000313" key="16">
    <source>
        <dbReference type="Proteomes" id="UP000242288"/>
    </source>
</evidence>
<dbReference type="GO" id="GO:0005737">
    <property type="term" value="C:cytoplasm"/>
    <property type="evidence" value="ECO:0007669"/>
    <property type="project" value="UniProtKB-SubCell"/>
</dbReference>
<dbReference type="Gene3D" id="3.90.190.20">
    <property type="entry name" value="Mur ligase, C-terminal domain"/>
    <property type="match status" value="1"/>
</dbReference>
<dbReference type="Proteomes" id="UP000242288">
    <property type="component" value="Unassembled WGS sequence"/>
</dbReference>
<accession>A0A2J6WP85</accession>
<dbReference type="EC" id="6.3.2.10" evidence="10 11"/>
<dbReference type="InterPro" id="IPR005863">
    <property type="entry name" value="UDP-N-AcMur_synth"/>
</dbReference>
<dbReference type="HAMAP" id="MF_02019">
    <property type="entry name" value="MurF"/>
    <property type="match status" value="1"/>
</dbReference>
<keyword evidence="4 10" id="KW-0547">Nucleotide-binding</keyword>
<keyword evidence="3 10" id="KW-0132">Cell division</keyword>
<dbReference type="GO" id="GO:0005524">
    <property type="term" value="F:ATP binding"/>
    <property type="evidence" value="ECO:0007669"/>
    <property type="project" value="UniProtKB-UniRule"/>
</dbReference>
<dbReference type="InterPro" id="IPR036565">
    <property type="entry name" value="Mur-like_cat_sf"/>
</dbReference>
<comment type="pathway">
    <text evidence="10 11">Cell wall biogenesis; peptidoglycan biosynthesis.</text>
</comment>
<proteinExistence type="inferred from homology"/>
<dbReference type="Pfam" id="PF02875">
    <property type="entry name" value="Mur_ligase_C"/>
    <property type="match status" value="1"/>
</dbReference>
<dbReference type="Gene3D" id="3.40.1390.10">
    <property type="entry name" value="MurE/MurF, N-terminal domain"/>
    <property type="match status" value="1"/>
</dbReference>
<dbReference type="Gene3D" id="3.40.1190.10">
    <property type="entry name" value="Mur-like, catalytic domain"/>
    <property type="match status" value="1"/>
</dbReference>
<keyword evidence="2 10" id="KW-0436">Ligase</keyword>
<evidence type="ECO:0000256" key="9">
    <source>
        <dbReference type="ARBA" id="ARBA00023316"/>
    </source>
</evidence>
<dbReference type="Pfam" id="PF01225">
    <property type="entry name" value="Mur_ligase"/>
    <property type="match status" value="1"/>
</dbReference>
<comment type="subcellular location">
    <subcellularLocation>
        <location evidence="10 11">Cytoplasm</location>
    </subcellularLocation>
</comment>
<protein>
    <recommendedName>
        <fullName evidence="10 11">UDP-N-acetylmuramoyl-tripeptide--D-alanyl-D-alanine ligase</fullName>
        <ecNumber evidence="10 11">6.3.2.10</ecNumber>
    </recommendedName>
    <alternativeName>
        <fullName evidence="10">D-alanyl-D-alanine-adding enzyme</fullName>
    </alternativeName>
</protein>
<dbReference type="InterPro" id="IPR035911">
    <property type="entry name" value="MurE/MurF_N"/>
</dbReference>
<feature type="domain" description="Mur ligase C-terminal" evidence="13">
    <location>
        <begin position="312"/>
        <end position="429"/>
    </location>
</feature>
<dbReference type="GO" id="GO:0047480">
    <property type="term" value="F:UDP-N-acetylmuramoyl-tripeptide-D-alanyl-D-alanine ligase activity"/>
    <property type="evidence" value="ECO:0007669"/>
    <property type="project" value="UniProtKB-UniRule"/>
</dbReference>
<keyword evidence="8 10" id="KW-0131">Cell cycle</keyword>
<comment type="similarity">
    <text evidence="10">Belongs to the MurCDEF family. MurF subfamily.</text>
</comment>
<evidence type="ECO:0000256" key="1">
    <source>
        <dbReference type="ARBA" id="ARBA00022490"/>
    </source>
</evidence>
<dbReference type="UniPathway" id="UPA00219"/>
<dbReference type="EMBL" id="PNIO01000014">
    <property type="protein sequence ID" value="PMP72175.1"/>
    <property type="molecule type" value="Genomic_DNA"/>
</dbReference>
<keyword evidence="1 10" id="KW-0963">Cytoplasm</keyword>
<dbReference type="InterPro" id="IPR013221">
    <property type="entry name" value="Mur_ligase_cen"/>
</dbReference>
<feature type="domain" description="Mur ligase N-terminal catalytic" evidence="12">
    <location>
        <begin position="27"/>
        <end position="93"/>
    </location>
</feature>
<comment type="caution">
    <text evidence="15">The sequence shown here is derived from an EMBL/GenBank/DDBJ whole genome shotgun (WGS) entry which is preliminary data.</text>
</comment>
<dbReference type="InterPro" id="IPR036615">
    <property type="entry name" value="Mur_ligase_C_dom_sf"/>
</dbReference>
<dbReference type="AlphaFoldDB" id="A0A2J6WP85"/>
<dbReference type="PANTHER" id="PTHR43024:SF1">
    <property type="entry name" value="UDP-N-ACETYLMURAMOYL-TRIPEPTIDE--D-ALANYL-D-ALANINE LIGASE"/>
    <property type="match status" value="1"/>
</dbReference>
<comment type="catalytic activity">
    <reaction evidence="10 11">
        <text>D-alanyl-D-alanine + UDP-N-acetyl-alpha-D-muramoyl-L-alanyl-gamma-D-glutamyl-meso-2,6-diaminopimelate + ATP = UDP-N-acetyl-alpha-D-muramoyl-L-alanyl-gamma-D-glutamyl-meso-2,6-diaminopimeloyl-D-alanyl-D-alanine + ADP + phosphate + H(+)</text>
        <dbReference type="Rhea" id="RHEA:28374"/>
        <dbReference type="ChEBI" id="CHEBI:15378"/>
        <dbReference type="ChEBI" id="CHEBI:30616"/>
        <dbReference type="ChEBI" id="CHEBI:43474"/>
        <dbReference type="ChEBI" id="CHEBI:57822"/>
        <dbReference type="ChEBI" id="CHEBI:61386"/>
        <dbReference type="ChEBI" id="CHEBI:83905"/>
        <dbReference type="ChEBI" id="CHEBI:456216"/>
        <dbReference type="EC" id="6.3.2.10"/>
    </reaction>
</comment>
<dbReference type="SUPFAM" id="SSF53623">
    <property type="entry name" value="MurD-like peptide ligases, catalytic domain"/>
    <property type="match status" value="1"/>
</dbReference>
<dbReference type="GO" id="GO:0051301">
    <property type="term" value="P:cell division"/>
    <property type="evidence" value="ECO:0007669"/>
    <property type="project" value="UniProtKB-KW"/>
</dbReference>
<feature type="domain" description="Mur ligase central" evidence="14">
    <location>
        <begin position="106"/>
        <end position="289"/>
    </location>
</feature>
<evidence type="ECO:0000256" key="11">
    <source>
        <dbReference type="RuleBase" id="RU004136"/>
    </source>
</evidence>
<evidence type="ECO:0000256" key="10">
    <source>
        <dbReference type="HAMAP-Rule" id="MF_02019"/>
    </source>
</evidence>
<keyword evidence="7 10" id="KW-0573">Peptidoglycan synthesis</keyword>
<dbReference type="SUPFAM" id="SSF53244">
    <property type="entry name" value="MurD-like peptide ligases, peptide-binding domain"/>
    <property type="match status" value="1"/>
</dbReference>
<feature type="binding site" evidence="10">
    <location>
        <begin position="108"/>
        <end position="114"/>
    </location>
    <ligand>
        <name>ATP</name>
        <dbReference type="ChEBI" id="CHEBI:30616"/>
    </ligand>
</feature>
<evidence type="ECO:0000259" key="14">
    <source>
        <dbReference type="Pfam" id="PF08245"/>
    </source>
</evidence>
<dbReference type="Pfam" id="PF08245">
    <property type="entry name" value="Mur_ligase_M"/>
    <property type="match status" value="1"/>
</dbReference>
<dbReference type="InterPro" id="IPR000713">
    <property type="entry name" value="Mur_ligase_N"/>
</dbReference>
<dbReference type="GO" id="GO:0008766">
    <property type="term" value="F:UDP-N-acetylmuramoylalanyl-D-glutamyl-2,6-diaminopimelate-D-alanyl-D-alanine ligase activity"/>
    <property type="evidence" value="ECO:0007669"/>
    <property type="project" value="RHEA"/>
</dbReference>
<dbReference type="GO" id="GO:0071555">
    <property type="term" value="P:cell wall organization"/>
    <property type="evidence" value="ECO:0007669"/>
    <property type="project" value="UniProtKB-KW"/>
</dbReference>
<dbReference type="SUPFAM" id="SSF63418">
    <property type="entry name" value="MurE/MurF N-terminal domain"/>
    <property type="match status" value="1"/>
</dbReference>
<name>A0A2J6WP85_9BACT</name>
<evidence type="ECO:0000256" key="4">
    <source>
        <dbReference type="ARBA" id="ARBA00022741"/>
    </source>
</evidence>
<reference evidence="15 16" key="1">
    <citation type="submission" date="2018-01" db="EMBL/GenBank/DDBJ databases">
        <title>Metagenomic assembled genomes from two thermal pools in the Uzon Caldera, Kamchatka, Russia.</title>
        <authorList>
            <person name="Wilkins L."/>
            <person name="Ettinger C."/>
        </authorList>
    </citation>
    <scope>NUCLEOTIDE SEQUENCE [LARGE SCALE GENOMIC DNA]</scope>
    <source>
        <strain evidence="15">ZAV-04</strain>
    </source>
</reference>
<keyword evidence="9 10" id="KW-0961">Cell wall biogenesis/degradation</keyword>
<evidence type="ECO:0000256" key="3">
    <source>
        <dbReference type="ARBA" id="ARBA00022618"/>
    </source>
</evidence>
<gene>
    <name evidence="10" type="primary">murF</name>
    <name evidence="15" type="ORF">C0186_01985</name>
</gene>
<organism evidence="15 16">
    <name type="scientific">Thermodesulfovibrio aggregans</name>
    <dbReference type="NCBI Taxonomy" id="86166"/>
    <lineage>
        <taxon>Bacteria</taxon>
        <taxon>Pseudomonadati</taxon>
        <taxon>Nitrospirota</taxon>
        <taxon>Thermodesulfovibrionia</taxon>
        <taxon>Thermodesulfovibrionales</taxon>
        <taxon>Thermodesulfovibrionaceae</taxon>
        <taxon>Thermodesulfovibrio</taxon>
    </lineage>
</organism>
<evidence type="ECO:0000259" key="12">
    <source>
        <dbReference type="Pfam" id="PF01225"/>
    </source>
</evidence>
<evidence type="ECO:0000259" key="13">
    <source>
        <dbReference type="Pfam" id="PF02875"/>
    </source>
</evidence>
<evidence type="ECO:0000256" key="2">
    <source>
        <dbReference type="ARBA" id="ARBA00022598"/>
    </source>
</evidence>
<dbReference type="InterPro" id="IPR004101">
    <property type="entry name" value="Mur_ligase_C"/>
</dbReference>
<evidence type="ECO:0000256" key="5">
    <source>
        <dbReference type="ARBA" id="ARBA00022840"/>
    </source>
</evidence>
<dbReference type="GO" id="GO:0009252">
    <property type="term" value="P:peptidoglycan biosynthetic process"/>
    <property type="evidence" value="ECO:0007669"/>
    <property type="project" value="UniProtKB-UniRule"/>
</dbReference>
<evidence type="ECO:0000256" key="6">
    <source>
        <dbReference type="ARBA" id="ARBA00022960"/>
    </source>
</evidence>
<comment type="function">
    <text evidence="10 11">Involved in cell wall formation. Catalyzes the final step in the synthesis of UDP-N-acetylmuramoyl-pentapeptide, the precursor of murein.</text>
</comment>